<evidence type="ECO:0000313" key="4">
    <source>
        <dbReference type="Proteomes" id="UP001549691"/>
    </source>
</evidence>
<organism evidence="3 4">
    <name type="scientific">Uliginosibacterium flavum</name>
    <dbReference type="NCBI Taxonomy" id="1396831"/>
    <lineage>
        <taxon>Bacteria</taxon>
        <taxon>Pseudomonadati</taxon>
        <taxon>Pseudomonadota</taxon>
        <taxon>Betaproteobacteria</taxon>
        <taxon>Rhodocyclales</taxon>
        <taxon>Zoogloeaceae</taxon>
        <taxon>Uliginosibacterium</taxon>
    </lineage>
</organism>
<keyword evidence="2" id="KW-0732">Signal</keyword>
<reference evidence="3 4" key="1">
    <citation type="submission" date="2024-07" db="EMBL/GenBank/DDBJ databases">
        <title>Uliginosibacterium flavum JJ3220;KACC:17644.</title>
        <authorList>
            <person name="Kim M.K."/>
        </authorList>
    </citation>
    <scope>NUCLEOTIDE SEQUENCE [LARGE SCALE GENOMIC DNA]</scope>
    <source>
        <strain evidence="3 4">KACC:17644</strain>
    </source>
</reference>
<sequence length="237" mass="26209">MKIAITCAALCLLSASASAELDSTAPNRIKVGDKINLTVQRYEQESPSEPSILQEKKSSASYSIDSDTGEERSVKYSNGAIEVFNKKLAFIASVSKNGERKDLKPSAIKNWMPTSDLKAGMKWTFETLWEAEASNAARHMCQFDGGYKARSSDSERDLTIDGKLVHLNVTVVDIEGNISLRTCEGDAWRVQERYVYSKDLDLIIEHNILQKDPFGKMLGGASNRLLKVSAITTNPVR</sequence>
<accession>A0ABV2TIK0</accession>
<dbReference type="Proteomes" id="UP001549691">
    <property type="component" value="Unassembled WGS sequence"/>
</dbReference>
<evidence type="ECO:0000313" key="3">
    <source>
        <dbReference type="EMBL" id="MET7013018.1"/>
    </source>
</evidence>
<feature type="region of interest" description="Disordered" evidence="1">
    <location>
        <begin position="43"/>
        <end position="66"/>
    </location>
</feature>
<comment type="caution">
    <text evidence="3">The sequence shown here is derived from an EMBL/GenBank/DDBJ whole genome shotgun (WGS) entry which is preliminary data.</text>
</comment>
<proteinExistence type="predicted"/>
<keyword evidence="4" id="KW-1185">Reference proteome</keyword>
<feature type="chain" id="PRO_5046043243" description="LPS export ABC transporter periplasmic protein LptC" evidence="2">
    <location>
        <begin position="20"/>
        <end position="237"/>
    </location>
</feature>
<protein>
    <recommendedName>
        <fullName evidence="5">LPS export ABC transporter periplasmic protein LptC</fullName>
    </recommendedName>
</protein>
<evidence type="ECO:0000256" key="1">
    <source>
        <dbReference type="SAM" id="MobiDB-lite"/>
    </source>
</evidence>
<feature type="signal peptide" evidence="2">
    <location>
        <begin position="1"/>
        <end position="19"/>
    </location>
</feature>
<name>A0ABV2TIK0_9RHOO</name>
<dbReference type="RefSeq" id="WP_354599480.1">
    <property type="nucleotide sequence ID" value="NZ_JBEWZI010000002.1"/>
</dbReference>
<evidence type="ECO:0008006" key="5">
    <source>
        <dbReference type="Google" id="ProtNLM"/>
    </source>
</evidence>
<dbReference type="EMBL" id="JBEWZI010000002">
    <property type="protein sequence ID" value="MET7013018.1"/>
    <property type="molecule type" value="Genomic_DNA"/>
</dbReference>
<gene>
    <name evidence="3" type="ORF">ABXR19_02375</name>
</gene>
<evidence type="ECO:0000256" key="2">
    <source>
        <dbReference type="SAM" id="SignalP"/>
    </source>
</evidence>